<reference evidence="2" key="1">
    <citation type="submission" date="2013-09" db="EMBL/GenBank/DDBJ databases">
        <title>Corchorus olitorius genome sequencing.</title>
        <authorList>
            <person name="Alam M."/>
            <person name="Haque M.S."/>
            <person name="Islam M.S."/>
            <person name="Emdad E.M."/>
            <person name="Islam M.M."/>
            <person name="Ahmed B."/>
            <person name="Halim A."/>
            <person name="Hossen Q.M.M."/>
            <person name="Hossain M.Z."/>
            <person name="Ahmed R."/>
            <person name="Khan M.M."/>
            <person name="Islam R."/>
            <person name="Rashid M.M."/>
            <person name="Khan S.A."/>
            <person name="Rahman M.S."/>
            <person name="Alam M."/>
            <person name="Yahiya A.S."/>
            <person name="Khan M.S."/>
            <person name="Azam M.S."/>
            <person name="Haque T."/>
            <person name="Lashkar M.Z.H."/>
            <person name="Akhand A.I."/>
            <person name="Morshed G."/>
            <person name="Roy S."/>
            <person name="Uddin K.S."/>
            <person name="Rabeya T."/>
            <person name="Hossain A.S."/>
            <person name="Chowdhury A."/>
            <person name="Snigdha A.R."/>
            <person name="Mortoza M.S."/>
            <person name="Matin S.A."/>
            <person name="Hoque S.M.E."/>
            <person name="Islam M.K."/>
            <person name="Roy D.K."/>
            <person name="Haider R."/>
            <person name="Moosa M.M."/>
            <person name="Elias S.M."/>
            <person name="Hasan A.M."/>
            <person name="Jahan S."/>
            <person name="Shafiuddin M."/>
            <person name="Mahmood N."/>
            <person name="Shommy N.S."/>
        </authorList>
    </citation>
    <scope>NUCLEOTIDE SEQUENCE [LARGE SCALE GENOMIC DNA]</scope>
    <source>
        <strain evidence="2">cv. O-4</strain>
    </source>
</reference>
<gene>
    <name evidence="1" type="ORF">COLO4_02785</name>
</gene>
<dbReference type="Proteomes" id="UP000187203">
    <property type="component" value="Unassembled WGS sequence"/>
</dbReference>
<evidence type="ECO:0000313" key="1">
    <source>
        <dbReference type="EMBL" id="OMP12765.1"/>
    </source>
</evidence>
<organism evidence="1 2">
    <name type="scientific">Corchorus olitorius</name>
    <dbReference type="NCBI Taxonomy" id="93759"/>
    <lineage>
        <taxon>Eukaryota</taxon>
        <taxon>Viridiplantae</taxon>
        <taxon>Streptophyta</taxon>
        <taxon>Embryophyta</taxon>
        <taxon>Tracheophyta</taxon>
        <taxon>Spermatophyta</taxon>
        <taxon>Magnoliopsida</taxon>
        <taxon>eudicotyledons</taxon>
        <taxon>Gunneridae</taxon>
        <taxon>Pentapetalae</taxon>
        <taxon>rosids</taxon>
        <taxon>malvids</taxon>
        <taxon>Malvales</taxon>
        <taxon>Malvaceae</taxon>
        <taxon>Grewioideae</taxon>
        <taxon>Apeibeae</taxon>
        <taxon>Corchorus</taxon>
    </lineage>
</organism>
<dbReference type="AlphaFoldDB" id="A0A1R3L084"/>
<proteinExistence type="predicted"/>
<sequence length="39" mass="4094">MESKLPPKRSSPPPGLGAVIGISQISIDLDRSSFVDGKI</sequence>
<dbReference type="EMBL" id="AWUE01006779">
    <property type="protein sequence ID" value="OMP12765.1"/>
    <property type="molecule type" value="Genomic_DNA"/>
</dbReference>
<name>A0A1R3L084_9ROSI</name>
<accession>A0A1R3L084</accession>
<comment type="caution">
    <text evidence="1">The sequence shown here is derived from an EMBL/GenBank/DDBJ whole genome shotgun (WGS) entry which is preliminary data.</text>
</comment>
<keyword evidence="2" id="KW-1185">Reference proteome</keyword>
<evidence type="ECO:0000313" key="2">
    <source>
        <dbReference type="Proteomes" id="UP000187203"/>
    </source>
</evidence>
<protein>
    <submittedName>
        <fullName evidence="1">Uncharacterized protein</fullName>
    </submittedName>
</protein>